<evidence type="ECO:0000313" key="4">
    <source>
        <dbReference type="Proteomes" id="UP000006055"/>
    </source>
</evidence>
<dbReference type="EMBL" id="CP003360">
    <property type="protein sequence ID" value="AFM27571.1"/>
    <property type="molecule type" value="Genomic_DNA"/>
</dbReference>
<dbReference type="KEGG" id="dti:Desti_4957"/>
<dbReference type="PATRIC" id="fig|706587.4.peg.5613"/>
<keyword evidence="1" id="KW-0472">Membrane</keyword>
<feature type="signal peptide" evidence="2">
    <location>
        <begin position="1"/>
        <end position="25"/>
    </location>
</feature>
<feature type="chain" id="PRO_5003687721" description="Nickel transport protein" evidence="2">
    <location>
        <begin position="26"/>
        <end position="212"/>
    </location>
</feature>
<keyword evidence="1" id="KW-0812">Transmembrane</keyword>
<protein>
    <recommendedName>
        <fullName evidence="5">Nickel transport protein</fullName>
    </recommendedName>
</protein>
<evidence type="ECO:0000313" key="3">
    <source>
        <dbReference type="EMBL" id="AFM27571.1"/>
    </source>
</evidence>
<dbReference type="Proteomes" id="UP000006055">
    <property type="component" value="Chromosome"/>
</dbReference>
<gene>
    <name evidence="3" type="ordered locus">Desti_4957</name>
</gene>
<keyword evidence="2" id="KW-0732">Signal</keyword>
<evidence type="ECO:0000256" key="1">
    <source>
        <dbReference type="SAM" id="Phobius"/>
    </source>
</evidence>
<dbReference type="RefSeq" id="WP_014812676.1">
    <property type="nucleotide sequence ID" value="NC_018025.1"/>
</dbReference>
<keyword evidence="1" id="KW-1133">Transmembrane helix</keyword>
<evidence type="ECO:0000256" key="2">
    <source>
        <dbReference type="SAM" id="SignalP"/>
    </source>
</evidence>
<dbReference type="HOGENOM" id="CLU_1298131_0_0_7"/>
<dbReference type="AlphaFoldDB" id="I4CDD0"/>
<evidence type="ECO:0008006" key="5">
    <source>
        <dbReference type="Google" id="ProtNLM"/>
    </source>
</evidence>
<keyword evidence="4" id="KW-1185">Reference proteome</keyword>
<feature type="transmembrane region" description="Helical" evidence="1">
    <location>
        <begin position="181"/>
        <end position="202"/>
    </location>
</feature>
<name>I4CDD0_DESTA</name>
<dbReference type="eggNOG" id="ENOG5030U0Z">
    <property type="taxonomic scope" value="Bacteria"/>
</dbReference>
<proteinExistence type="predicted"/>
<sequence length="212" mass="21785">MNRITALKAILMGTILLCLSGVAHAHKPLLSVGDNQDGTIAIEAGFSDGSSAAGHKIILKEEKTDAVISEHRVGEDGTLQLKKPNVPYTVTLDAGEGHIVVKAGPAPGGSETETAAAKSEVESLTPAAESTVKTSPVQQAQPMASSVELSAAAQPVRVAQVSTEISPGVMMAFKMMITAQIVTATALIILLAALAYFAGYTVGKRNAAAQPK</sequence>
<reference evidence="4" key="1">
    <citation type="submission" date="2012-06" db="EMBL/GenBank/DDBJ databases">
        <title>Complete sequence of chromosome of Desulfomonile tiedjei DSM 6799.</title>
        <authorList>
            <person name="Lucas S."/>
            <person name="Copeland A."/>
            <person name="Lapidus A."/>
            <person name="Glavina del Rio T."/>
            <person name="Dalin E."/>
            <person name="Tice H."/>
            <person name="Bruce D."/>
            <person name="Goodwin L."/>
            <person name="Pitluck S."/>
            <person name="Peters L."/>
            <person name="Ovchinnikova G."/>
            <person name="Zeytun A."/>
            <person name="Lu M."/>
            <person name="Kyrpides N."/>
            <person name="Mavromatis K."/>
            <person name="Ivanova N."/>
            <person name="Brettin T."/>
            <person name="Detter J.C."/>
            <person name="Han C."/>
            <person name="Larimer F."/>
            <person name="Land M."/>
            <person name="Hauser L."/>
            <person name="Markowitz V."/>
            <person name="Cheng J.-F."/>
            <person name="Hugenholtz P."/>
            <person name="Woyke T."/>
            <person name="Wu D."/>
            <person name="Spring S."/>
            <person name="Schroeder M."/>
            <person name="Brambilla E."/>
            <person name="Klenk H.-P."/>
            <person name="Eisen J.A."/>
        </authorList>
    </citation>
    <scope>NUCLEOTIDE SEQUENCE [LARGE SCALE GENOMIC DNA]</scope>
    <source>
        <strain evidence="4">ATCC 49306 / DSM 6799 / DCB-1</strain>
    </source>
</reference>
<dbReference type="STRING" id="706587.Desti_4957"/>
<organism evidence="3 4">
    <name type="scientific">Desulfomonile tiedjei (strain ATCC 49306 / DSM 6799 / DCB-1)</name>
    <dbReference type="NCBI Taxonomy" id="706587"/>
    <lineage>
        <taxon>Bacteria</taxon>
        <taxon>Pseudomonadati</taxon>
        <taxon>Thermodesulfobacteriota</taxon>
        <taxon>Desulfomonilia</taxon>
        <taxon>Desulfomonilales</taxon>
        <taxon>Desulfomonilaceae</taxon>
        <taxon>Desulfomonile</taxon>
    </lineage>
</organism>
<accession>I4CDD0</accession>